<dbReference type="InterPro" id="IPR035197">
    <property type="entry name" value="DUF5313"/>
</dbReference>
<organism evidence="2 3">
    <name type="scientific">Nocardia goodfellowii</name>
    <dbReference type="NCBI Taxonomy" id="882446"/>
    <lineage>
        <taxon>Bacteria</taxon>
        <taxon>Bacillati</taxon>
        <taxon>Actinomycetota</taxon>
        <taxon>Actinomycetes</taxon>
        <taxon>Mycobacteriales</taxon>
        <taxon>Nocardiaceae</taxon>
        <taxon>Nocardia</taxon>
    </lineage>
</organism>
<proteinExistence type="predicted"/>
<name>A0ABS4QKG6_9NOCA</name>
<keyword evidence="3" id="KW-1185">Reference proteome</keyword>
<accession>A0ABS4QKG6</accession>
<reference evidence="2 3" key="1">
    <citation type="submission" date="2021-03" db="EMBL/GenBank/DDBJ databases">
        <title>Sequencing the genomes of 1000 actinobacteria strains.</title>
        <authorList>
            <person name="Klenk H.-P."/>
        </authorList>
    </citation>
    <scope>NUCLEOTIDE SEQUENCE [LARGE SCALE GENOMIC DNA]</scope>
    <source>
        <strain evidence="2 3">DSM 45516</strain>
    </source>
</reference>
<dbReference type="EMBL" id="JAGGMR010000001">
    <property type="protein sequence ID" value="MBP2192198.1"/>
    <property type="molecule type" value="Genomic_DNA"/>
</dbReference>
<gene>
    <name evidence="2" type="ORF">BJ987_005099</name>
</gene>
<protein>
    <recommendedName>
        <fullName evidence="4">DUF5313 domain-containing protein</fullName>
    </recommendedName>
</protein>
<evidence type="ECO:0000313" key="2">
    <source>
        <dbReference type="EMBL" id="MBP2192198.1"/>
    </source>
</evidence>
<evidence type="ECO:0000313" key="3">
    <source>
        <dbReference type="Proteomes" id="UP001519325"/>
    </source>
</evidence>
<feature type="transmembrane region" description="Helical" evidence="1">
    <location>
        <begin position="65"/>
        <end position="88"/>
    </location>
</feature>
<dbReference type="Proteomes" id="UP001519325">
    <property type="component" value="Unassembled WGS sequence"/>
</dbReference>
<evidence type="ECO:0008006" key="4">
    <source>
        <dbReference type="Google" id="ProtNLM"/>
    </source>
</evidence>
<dbReference type="RefSeq" id="WP_209894865.1">
    <property type="nucleotide sequence ID" value="NZ_JAGGMR010000001.1"/>
</dbReference>
<keyword evidence="1" id="KW-1133">Transmembrane helix</keyword>
<sequence length="125" mass="14496">MAEHAPNPLQRVRYIAGATLPPSMREWVLRDQTGPGATRRFFVRFLVPPIPLLCLFLLVPGPAWMGLAMAALVYLPLVFFTIALTYVYRRHVLLKHGLDPELANEDERRRAAENRARYELRYHRD</sequence>
<comment type="caution">
    <text evidence="2">The sequence shown here is derived from an EMBL/GenBank/DDBJ whole genome shotgun (WGS) entry which is preliminary data.</text>
</comment>
<keyword evidence="1" id="KW-0812">Transmembrane</keyword>
<evidence type="ECO:0000256" key="1">
    <source>
        <dbReference type="SAM" id="Phobius"/>
    </source>
</evidence>
<feature type="transmembrane region" description="Helical" evidence="1">
    <location>
        <begin position="41"/>
        <end position="59"/>
    </location>
</feature>
<dbReference type="Pfam" id="PF17240">
    <property type="entry name" value="DUF5313"/>
    <property type="match status" value="1"/>
</dbReference>
<keyword evidence="1" id="KW-0472">Membrane</keyword>